<reference evidence="2" key="1">
    <citation type="journal article" date="2015" name="Nat. Genet.">
        <title>The genome and transcriptome of the zoonotic hookworm Ancylostoma ceylanicum identify infection-specific gene families.</title>
        <authorList>
            <person name="Schwarz E.M."/>
            <person name="Hu Y."/>
            <person name="Antoshechkin I."/>
            <person name="Miller M.M."/>
            <person name="Sternberg P.W."/>
            <person name="Aroian R.V."/>
        </authorList>
    </citation>
    <scope>NUCLEOTIDE SEQUENCE</scope>
    <source>
        <strain evidence="2">HY135</strain>
    </source>
</reference>
<keyword evidence="2" id="KW-1185">Reference proteome</keyword>
<sequence>MHAWCTCLNYVSPGHHDPNARSCKNRNAAATQPIRKDAAWRPPRISPVMAPLSGLSTGLRGGWVAVADAWIVMTTRILRIR</sequence>
<proteinExistence type="predicted"/>
<evidence type="ECO:0000313" key="2">
    <source>
        <dbReference type="Proteomes" id="UP000024635"/>
    </source>
</evidence>
<organism evidence="1 2">
    <name type="scientific">Ancylostoma ceylanicum</name>
    <dbReference type="NCBI Taxonomy" id="53326"/>
    <lineage>
        <taxon>Eukaryota</taxon>
        <taxon>Metazoa</taxon>
        <taxon>Ecdysozoa</taxon>
        <taxon>Nematoda</taxon>
        <taxon>Chromadorea</taxon>
        <taxon>Rhabditida</taxon>
        <taxon>Rhabditina</taxon>
        <taxon>Rhabditomorpha</taxon>
        <taxon>Strongyloidea</taxon>
        <taxon>Ancylostomatidae</taxon>
        <taxon>Ancylostomatinae</taxon>
        <taxon>Ancylostoma</taxon>
    </lineage>
</organism>
<accession>A0A016TJF4</accession>
<dbReference type="EMBL" id="JARK01001434">
    <property type="protein sequence ID" value="EYC02708.1"/>
    <property type="molecule type" value="Genomic_DNA"/>
</dbReference>
<evidence type="ECO:0000313" key="1">
    <source>
        <dbReference type="EMBL" id="EYC02708.1"/>
    </source>
</evidence>
<dbReference type="AlphaFoldDB" id="A0A016TJF4"/>
<dbReference type="Proteomes" id="UP000024635">
    <property type="component" value="Unassembled WGS sequence"/>
</dbReference>
<gene>
    <name evidence="1" type="primary">Acey_s0098.g3085</name>
    <name evidence="1" type="ORF">Y032_0098g3085</name>
</gene>
<protein>
    <submittedName>
        <fullName evidence="1">Uncharacterized protein</fullName>
    </submittedName>
</protein>
<name>A0A016TJF4_9BILA</name>
<comment type="caution">
    <text evidence="1">The sequence shown here is derived from an EMBL/GenBank/DDBJ whole genome shotgun (WGS) entry which is preliminary data.</text>
</comment>